<sequence length="121" mass="13778">MKTYLQIYKLKRKLEPDEEEDNGEANDMRRYVADVRRSENFEVGDYPIPGTHIPDYSRGERLQLATGVPIVAKIYDSSHSKPGGRQAIHVDRLLSLQETGVISDRTKGTVKDWLEMTAISD</sequence>
<evidence type="ECO:0000313" key="2">
    <source>
        <dbReference type="Proteomes" id="UP001237642"/>
    </source>
</evidence>
<organism evidence="1 2">
    <name type="scientific">Heracleum sosnowskyi</name>
    <dbReference type="NCBI Taxonomy" id="360622"/>
    <lineage>
        <taxon>Eukaryota</taxon>
        <taxon>Viridiplantae</taxon>
        <taxon>Streptophyta</taxon>
        <taxon>Embryophyta</taxon>
        <taxon>Tracheophyta</taxon>
        <taxon>Spermatophyta</taxon>
        <taxon>Magnoliopsida</taxon>
        <taxon>eudicotyledons</taxon>
        <taxon>Gunneridae</taxon>
        <taxon>Pentapetalae</taxon>
        <taxon>asterids</taxon>
        <taxon>campanulids</taxon>
        <taxon>Apiales</taxon>
        <taxon>Apiaceae</taxon>
        <taxon>Apioideae</taxon>
        <taxon>apioid superclade</taxon>
        <taxon>Tordylieae</taxon>
        <taxon>Tordyliinae</taxon>
        <taxon>Heracleum</taxon>
    </lineage>
</organism>
<dbReference type="Proteomes" id="UP001237642">
    <property type="component" value="Unassembled WGS sequence"/>
</dbReference>
<dbReference type="EMBL" id="JAUIZM010000010">
    <property type="protein sequence ID" value="KAK1359264.1"/>
    <property type="molecule type" value="Genomic_DNA"/>
</dbReference>
<proteinExistence type="predicted"/>
<gene>
    <name evidence="1" type="ORF">POM88_043738</name>
</gene>
<name>A0AAD8H3X8_9APIA</name>
<evidence type="ECO:0000313" key="1">
    <source>
        <dbReference type="EMBL" id="KAK1359264.1"/>
    </source>
</evidence>
<dbReference type="AlphaFoldDB" id="A0AAD8H3X8"/>
<accession>A0AAD8H3X8</accession>
<protein>
    <submittedName>
        <fullName evidence="1">Uncharacterized protein</fullName>
    </submittedName>
</protein>
<keyword evidence="2" id="KW-1185">Reference proteome</keyword>
<reference evidence="1" key="1">
    <citation type="submission" date="2023-02" db="EMBL/GenBank/DDBJ databases">
        <title>Genome of toxic invasive species Heracleum sosnowskyi carries increased number of genes despite the absence of recent whole-genome duplications.</title>
        <authorList>
            <person name="Schelkunov M."/>
            <person name="Shtratnikova V."/>
            <person name="Makarenko M."/>
            <person name="Klepikova A."/>
            <person name="Omelchenko D."/>
            <person name="Novikova G."/>
            <person name="Obukhova E."/>
            <person name="Bogdanov V."/>
            <person name="Penin A."/>
            <person name="Logacheva M."/>
        </authorList>
    </citation>
    <scope>NUCLEOTIDE SEQUENCE</scope>
    <source>
        <strain evidence="1">Hsosn_3</strain>
        <tissue evidence="1">Leaf</tissue>
    </source>
</reference>
<comment type="caution">
    <text evidence="1">The sequence shown here is derived from an EMBL/GenBank/DDBJ whole genome shotgun (WGS) entry which is preliminary data.</text>
</comment>
<reference evidence="1" key="2">
    <citation type="submission" date="2023-05" db="EMBL/GenBank/DDBJ databases">
        <authorList>
            <person name="Schelkunov M.I."/>
        </authorList>
    </citation>
    <scope>NUCLEOTIDE SEQUENCE</scope>
    <source>
        <strain evidence="1">Hsosn_3</strain>
        <tissue evidence="1">Leaf</tissue>
    </source>
</reference>